<evidence type="ECO:0000256" key="2">
    <source>
        <dbReference type="ARBA" id="ARBA00023015"/>
    </source>
</evidence>
<sequence length="810" mass="90608">MEIDRDDVQHWQEPSASRACDNCRIRKIKCDRGSPCSNCRIAKSVCRTSPRVREQRQRVLISHQYEKKIEIIDQRLAGIENLLRDFTVNHGSNNKSPLQQQEELQSRIPGSDASQEECKEQKQLSSLAATQPGTTPEAEPPSSSNTSPGFQGEPSTTAHSAYASELFEKVVVKTPLAEHSPEMMNALAALKDIVERQKLPSSIHTLRFAGQKAASTNVDFSKLEMPPLNVVLAVLKNAKESHPFFLLNLPFLDLPTITKFCKDLYFCTEEYTTAHFAIVNCSLCYMFDELHYFLPGSHHQVDNLRWNEQQAPPPPPLASLTAEDFAHYASMCRSNFETAINTFDLFLQPSYENTQALALGAFHATEACKPSLCWTFTSAAARMCQSLGYHHSVSGPGVSDEEAYLKKSLFWFIYVLDKDLTLLLGRSSTLQDYDIALEFPGPPKDPKFGPWFSMYSVWVTYAKVAAQIFENLYSVRALSESAEVRTERTCHLALEVENWRAAYVPLDSTLTAYHATFFRYATSMTDLCYYHLLTLIFRARPAPPPTHENQRQDPHQKPTRSHTDLDPACVNSARSALRLHQKFIIDFRNDSEYLFQGYIVWSLLHCPFTPYLVLFTHTIATADLDDLKLLEEVSSSLETARHISEAADRLCKLCAVFYQVARLYVDVRMREGAGEEQLYHQQQHAQGVNVDAHSRVSSNVTFDAGAGAGPGVPRIDDATAYAGQQMDLQWGADEVDGYLWELGFGPPAGGMNNNNNNNNNNMGSGSNTLGAVSGQQAPADGGGVGEMMPPTLQDWFRGNQYMMGLLESDI</sequence>
<evidence type="ECO:0000256" key="1">
    <source>
        <dbReference type="ARBA" id="ARBA00022723"/>
    </source>
</evidence>
<reference evidence="8 9" key="1">
    <citation type="submission" date="2021-01" db="EMBL/GenBank/DDBJ databases">
        <title>Chromosome-level genome assembly of a human fungal pathogen reveals clustering of transcriptionally co-regulated genes.</title>
        <authorList>
            <person name="Voorhies M."/>
            <person name="Cohen S."/>
            <person name="Shea T.P."/>
            <person name="Petrus S."/>
            <person name="Munoz J.F."/>
            <person name="Poplawski S."/>
            <person name="Goldman W.E."/>
            <person name="Michael T."/>
            <person name="Cuomo C.A."/>
            <person name="Sil A."/>
            <person name="Beyhan S."/>
        </authorList>
    </citation>
    <scope>NUCLEOTIDE SEQUENCE [LARGE SCALE GENOMIC DNA]</scope>
    <source>
        <strain evidence="8 9">G184AR</strain>
    </source>
</reference>
<accession>A0A8H7Z4G2</accession>
<dbReference type="SMART" id="SM00066">
    <property type="entry name" value="GAL4"/>
    <property type="match status" value="1"/>
</dbReference>
<dbReference type="OrthoDB" id="103819at2759"/>
<dbReference type="EMBL" id="JAEVHI010000001">
    <property type="protein sequence ID" value="KAG5303984.1"/>
    <property type="molecule type" value="Genomic_DNA"/>
</dbReference>
<feature type="region of interest" description="Disordered" evidence="6">
    <location>
        <begin position="91"/>
        <end position="156"/>
    </location>
</feature>
<keyword evidence="4" id="KW-0804">Transcription</keyword>
<dbReference type="SUPFAM" id="SSF57701">
    <property type="entry name" value="Zn2/Cys6 DNA-binding domain"/>
    <property type="match status" value="1"/>
</dbReference>
<feature type="region of interest" description="Disordered" evidence="6">
    <location>
        <begin position="750"/>
        <end position="778"/>
    </location>
</feature>
<dbReference type="PROSITE" id="PS00463">
    <property type="entry name" value="ZN2_CY6_FUNGAL_1"/>
    <property type="match status" value="1"/>
</dbReference>
<evidence type="ECO:0000256" key="6">
    <source>
        <dbReference type="SAM" id="MobiDB-lite"/>
    </source>
</evidence>
<name>A0A8H7Z4G2_AJECA</name>
<feature type="region of interest" description="Disordered" evidence="6">
    <location>
        <begin position="543"/>
        <end position="565"/>
    </location>
</feature>
<dbReference type="CDD" id="cd12148">
    <property type="entry name" value="fungal_TF_MHR"/>
    <property type="match status" value="1"/>
</dbReference>
<evidence type="ECO:0000256" key="5">
    <source>
        <dbReference type="ARBA" id="ARBA00023242"/>
    </source>
</evidence>
<dbReference type="GO" id="GO:0003677">
    <property type="term" value="F:DNA binding"/>
    <property type="evidence" value="ECO:0007669"/>
    <property type="project" value="UniProtKB-KW"/>
</dbReference>
<dbReference type="PANTHER" id="PTHR46910:SF5">
    <property type="entry name" value="ZN(II)2CYS6 TRANSCRIPTION FACTOR (EUROFUNG)"/>
    <property type="match status" value="1"/>
</dbReference>
<dbReference type="Pfam" id="PF04082">
    <property type="entry name" value="Fungal_trans"/>
    <property type="match status" value="1"/>
</dbReference>
<feature type="compositionally biased region" description="Polar residues" evidence="6">
    <location>
        <begin position="123"/>
        <end position="134"/>
    </location>
</feature>
<dbReference type="GO" id="GO:0008270">
    <property type="term" value="F:zinc ion binding"/>
    <property type="evidence" value="ECO:0007669"/>
    <property type="project" value="InterPro"/>
</dbReference>
<comment type="caution">
    <text evidence="8">The sequence shown here is derived from an EMBL/GenBank/DDBJ whole genome shotgun (WGS) entry which is preliminary data.</text>
</comment>
<evidence type="ECO:0000313" key="8">
    <source>
        <dbReference type="EMBL" id="KAG5303984.1"/>
    </source>
</evidence>
<dbReference type="Proteomes" id="UP000670092">
    <property type="component" value="Unassembled WGS sequence"/>
</dbReference>
<organism evidence="8 9">
    <name type="scientific">Ajellomyces capsulatus</name>
    <name type="common">Darling's disease fungus</name>
    <name type="synonym">Histoplasma capsulatum</name>
    <dbReference type="NCBI Taxonomy" id="5037"/>
    <lineage>
        <taxon>Eukaryota</taxon>
        <taxon>Fungi</taxon>
        <taxon>Dikarya</taxon>
        <taxon>Ascomycota</taxon>
        <taxon>Pezizomycotina</taxon>
        <taxon>Eurotiomycetes</taxon>
        <taxon>Eurotiomycetidae</taxon>
        <taxon>Onygenales</taxon>
        <taxon>Ajellomycetaceae</taxon>
        <taxon>Histoplasma</taxon>
    </lineage>
</organism>
<dbReference type="Gene3D" id="4.10.240.10">
    <property type="entry name" value="Zn(2)-C6 fungal-type DNA-binding domain"/>
    <property type="match status" value="1"/>
</dbReference>
<keyword evidence="5" id="KW-0539">Nucleus</keyword>
<dbReference type="InterPro" id="IPR050987">
    <property type="entry name" value="AtrR-like"/>
</dbReference>
<evidence type="ECO:0000259" key="7">
    <source>
        <dbReference type="PROSITE" id="PS50048"/>
    </source>
</evidence>
<evidence type="ECO:0000256" key="3">
    <source>
        <dbReference type="ARBA" id="ARBA00023125"/>
    </source>
</evidence>
<feature type="compositionally biased region" description="Polar residues" evidence="6">
    <location>
        <begin position="91"/>
        <end position="103"/>
    </location>
</feature>
<dbReference type="Pfam" id="PF00172">
    <property type="entry name" value="Zn_clus"/>
    <property type="match status" value="1"/>
</dbReference>
<evidence type="ECO:0000256" key="4">
    <source>
        <dbReference type="ARBA" id="ARBA00023163"/>
    </source>
</evidence>
<dbReference type="CDD" id="cd00067">
    <property type="entry name" value="GAL4"/>
    <property type="match status" value="1"/>
</dbReference>
<keyword evidence="2" id="KW-0805">Transcription regulation</keyword>
<dbReference type="AlphaFoldDB" id="A0A8H7Z4G2"/>
<feature type="domain" description="Zn(2)-C6 fungal-type" evidence="7">
    <location>
        <begin position="19"/>
        <end position="48"/>
    </location>
</feature>
<dbReference type="InterPro" id="IPR007219">
    <property type="entry name" value="XnlR_reg_dom"/>
</dbReference>
<feature type="compositionally biased region" description="Polar residues" evidence="6">
    <location>
        <begin position="141"/>
        <end position="156"/>
    </location>
</feature>
<dbReference type="SMART" id="SM00906">
    <property type="entry name" value="Fungal_trans"/>
    <property type="match status" value="1"/>
</dbReference>
<dbReference type="PROSITE" id="PS50048">
    <property type="entry name" value="ZN2_CY6_FUNGAL_2"/>
    <property type="match status" value="1"/>
</dbReference>
<dbReference type="GO" id="GO:0000981">
    <property type="term" value="F:DNA-binding transcription factor activity, RNA polymerase II-specific"/>
    <property type="evidence" value="ECO:0007669"/>
    <property type="project" value="InterPro"/>
</dbReference>
<feature type="compositionally biased region" description="Basic and acidic residues" evidence="6">
    <location>
        <begin position="548"/>
        <end position="565"/>
    </location>
</feature>
<keyword evidence="1" id="KW-0479">Metal-binding</keyword>
<dbReference type="GO" id="GO:0006351">
    <property type="term" value="P:DNA-templated transcription"/>
    <property type="evidence" value="ECO:0007669"/>
    <property type="project" value="InterPro"/>
</dbReference>
<feature type="compositionally biased region" description="Low complexity" evidence="6">
    <location>
        <begin position="750"/>
        <end position="767"/>
    </location>
</feature>
<gene>
    <name evidence="8" type="ORF">I7I52_02161</name>
</gene>
<protein>
    <submittedName>
        <fullName evidence="8">Fungal specific transcription factor domain-containing protein</fullName>
    </submittedName>
</protein>
<evidence type="ECO:0000313" key="9">
    <source>
        <dbReference type="Proteomes" id="UP000670092"/>
    </source>
</evidence>
<keyword evidence="3" id="KW-0238">DNA-binding</keyword>
<proteinExistence type="predicted"/>
<dbReference type="InterPro" id="IPR036864">
    <property type="entry name" value="Zn2-C6_fun-type_DNA-bd_sf"/>
</dbReference>
<dbReference type="PANTHER" id="PTHR46910">
    <property type="entry name" value="TRANSCRIPTION FACTOR PDR1"/>
    <property type="match status" value="1"/>
</dbReference>
<dbReference type="InterPro" id="IPR001138">
    <property type="entry name" value="Zn2Cys6_DnaBD"/>
</dbReference>
<dbReference type="VEuPathDB" id="FungiDB:I7I52_02161"/>